<dbReference type="Pfam" id="PF14464">
    <property type="entry name" value="Prok-JAB"/>
    <property type="match status" value="1"/>
</dbReference>
<dbReference type="SUPFAM" id="SSF69572">
    <property type="entry name" value="Activating enzymes of the ubiquitin-like proteins"/>
    <property type="match status" value="1"/>
</dbReference>
<feature type="domain" description="THIF-type NAD/FAD binding fold" evidence="6">
    <location>
        <begin position="184"/>
        <end position="429"/>
    </location>
</feature>
<keyword evidence="1" id="KW-0645">Protease</keyword>
<dbReference type="CDD" id="cd01483">
    <property type="entry name" value="E1_enzyme_family"/>
    <property type="match status" value="1"/>
</dbReference>
<dbReference type="AlphaFoldDB" id="A0A7M2X2Y3"/>
<evidence type="ECO:0000256" key="2">
    <source>
        <dbReference type="ARBA" id="ARBA00022723"/>
    </source>
</evidence>
<dbReference type="PANTHER" id="PTHR43267:SF1">
    <property type="entry name" value="TRNA THREONYLCARBAMOYLADENOSINE DEHYDRATASE"/>
    <property type="match status" value="1"/>
</dbReference>
<dbReference type="InterPro" id="IPR028090">
    <property type="entry name" value="JAB_dom_prok"/>
</dbReference>
<evidence type="ECO:0000313" key="8">
    <source>
        <dbReference type="EMBL" id="QOV92118.1"/>
    </source>
</evidence>
<evidence type="ECO:0000259" key="6">
    <source>
        <dbReference type="Pfam" id="PF00899"/>
    </source>
</evidence>
<dbReference type="Pfam" id="PF00899">
    <property type="entry name" value="ThiF"/>
    <property type="match status" value="1"/>
</dbReference>
<evidence type="ECO:0000256" key="3">
    <source>
        <dbReference type="ARBA" id="ARBA00022801"/>
    </source>
</evidence>
<feature type="domain" description="JAB" evidence="7">
    <location>
        <begin position="10"/>
        <end position="119"/>
    </location>
</feature>
<evidence type="ECO:0000259" key="7">
    <source>
        <dbReference type="Pfam" id="PF14464"/>
    </source>
</evidence>
<dbReference type="GO" id="GO:0008641">
    <property type="term" value="F:ubiquitin-like modifier activating enzyme activity"/>
    <property type="evidence" value="ECO:0007669"/>
    <property type="project" value="InterPro"/>
</dbReference>
<dbReference type="EMBL" id="CP063458">
    <property type="protein sequence ID" value="QOV92118.1"/>
    <property type="molecule type" value="Genomic_DNA"/>
</dbReference>
<dbReference type="InterPro" id="IPR035985">
    <property type="entry name" value="Ubiquitin-activating_enz"/>
</dbReference>
<dbReference type="InterPro" id="IPR000594">
    <property type="entry name" value="ThiF_NAD_FAD-bd"/>
</dbReference>
<dbReference type="InterPro" id="IPR045886">
    <property type="entry name" value="ThiF/MoeB/HesA"/>
</dbReference>
<dbReference type="GO" id="GO:0006508">
    <property type="term" value="P:proteolysis"/>
    <property type="evidence" value="ECO:0007669"/>
    <property type="project" value="UniProtKB-KW"/>
</dbReference>
<dbReference type="GO" id="GO:0061504">
    <property type="term" value="P:cyclic threonylcarbamoyladenosine biosynthetic process"/>
    <property type="evidence" value="ECO:0007669"/>
    <property type="project" value="TreeGrafter"/>
</dbReference>
<keyword evidence="9" id="KW-1185">Reference proteome</keyword>
<evidence type="ECO:0000256" key="4">
    <source>
        <dbReference type="ARBA" id="ARBA00022833"/>
    </source>
</evidence>
<protein>
    <submittedName>
        <fullName evidence="8">ThiF family adenylyltransferase</fullName>
    </submittedName>
</protein>
<dbReference type="GO" id="GO:0008237">
    <property type="term" value="F:metallopeptidase activity"/>
    <property type="evidence" value="ECO:0007669"/>
    <property type="project" value="UniProtKB-KW"/>
</dbReference>
<organism evidence="8 9">
    <name type="scientific">Humisphaera borealis</name>
    <dbReference type="NCBI Taxonomy" id="2807512"/>
    <lineage>
        <taxon>Bacteria</taxon>
        <taxon>Pseudomonadati</taxon>
        <taxon>Planctomycetota</taxon>
        <taxon>Phycisphaerae</taxon>
        <taxon>Tepidisphaerales</taxon>
        <taxon>Tepidisphaeraceae</taxon>
        <taxon>Humisphaera</taxon>
    </lineage>
</organism>
<evidence type="ECO:0000256" key="1">
    <source>
        <dbReference type="ARBA" id="ARBA00022670"/>
    </source>
</evidence>
<dbReference type="Gene3D" id="3.40.50.720">
    <property type="entry name" value="NAD(P)-binding Rossmann-like Domain"/>
    <property type="match status" value="1"/>
</dbReference>
<keyword evidence="8" id="KW-0548">Nucleotidyltransferase</keyword>
<accession>A0A7M2X2Y3</accession>
<keyword evidence="3" id="KW-0378">Hydrolase</keyword>
<keyword evidence="2" id="KW-0479">Metal-binding</keyword>
<keyword evidence="5" id="KW-0482">Metalloprotease</keyword>
<dbReference type="GO" id="GO:0016779">
    <property type="term" value="F:nucleotidyltransferase activity"/>
    <property type="evidence" value="ECO:0007669"/>
    <property type="project" value="UniProtKB-KW"/>
</dbReference>
<dbReference type="PANTHER" id="PTHR43267">
    <property type="entry name" value="TRNA THREONYLCARBAMOYLADENOSINE DEHYDRATASE"/>
    <property type="match status" value="1"/>
</dbReference>
<evidence type="ECO:0000313" key="9">
    <source>
        <dbReference type="Proteomes" id="UP000593765"/>
    </source>
</evidence>
<evidence type="ECO:0000256" key="5">
    <source>
        <dbReference type="ARBA" id="ARBA00023049"/>
    </source>
</evidence>
<reference evidence="8 9" key="1">
    <citation type="submission" date="2020-10" db="EMBL/GenBank/DDBJ databases">
        <title>Wide distribution of Phycisphaera-like planctomycetes from WD2101 soil group in peatlands and genome analysis of the first cultivated representative.</title>
        <authorList>
            <person name="Dedysh S.N."/>
            <person name="Beletsky A.V."/>
            <person name="Ivanova A."/>
            <person name="Kulichevskaya I.S."/>
            <person name="Suzina N.E."/>
            <person name="Philippov D.A."/>
            <person name="Rakitin A.L."/>
            <person name="Mardanov A.V."/>
            <person name="Ravin N.V."/>
        </authorList>
    </citation>
    <scope>NUCLEOTIDE SEQUENCE [LARGE SCALE GENOMIC DNA]</scope>
    <source>
        <strain evidence="8 9">M1803</strain>
    </source>
</reference>
<gene>
    <name evidence="8" type="ORF">IPV69_12485</name>
</gene>
<proteinExistence type="predicted"/>
<keyword evidence="4" id="KW-0862">Zinc</keyword>
<dbReference type="GO" id="GO:0046872">
    <property type="term" value="F:metal ion binding"/>
    <property type="evidence" value="ECO:0007669"/>
    <property type="project" value="UniProtKB-KW"/>
</dbReference>
<dbReference type="Proteomes" id="UP000593765">
    <property type="component" value="Chromosome"/>
</dbReference>
<dbReference type="GO" id="GO:0061503">
    <property type="term" value="F:tRNA threonylcarbamoyladenosine dehydratase"/>
    <property type="evidence" value="ECO:0007669"/>
    <property type="project" value="TreeGrafter"/>
</dbReference>
<sequence length="476" mass="52523">MIRHTLTLQERHLHELRKAVLPASGHEGVAYLLCGTSAIESDPWERDGELRLLSREVIPLAAEDVITSSPDHVRARTATFTRVLKRARDTGMIPVYVHGHPGGYDRFSSQDDADEPALIELAQNRNGPEQMLGSLVLAGPRRMFGRVWLNKKTHKPLSMIRSIGDRLLIDFEGRENAGDVEALARQALAFGPALNADVAALRFGIIGCGATGSAVGLLLARLGAQRIFAVDDDTAELTNLNRLHGATMRDVGDKDGRRGLAKTDILKRSMEEIGLGARVETFKGWVGDPACRNALKACDVIFACTDDHDGRMLLNRLSYFYLIPVIDMGIGIDFVDGSPPRITMADGRVSVVGPGHRCLLCRGVVDPKTAQEDDLLRRDPDEYYRLRERGELYVRGGGRPNPAVVTFTTHVACMAVDELLHRLSGYRSAGSVPHRVYKHRLLGEKRPGPREGTCRVCVEQHYWGRGDMSPFLDRTG</sequence>
<name>A0A7M2X2Y3_9BACT</name>
<keyword evidence="8" id="KW-0808">Transferase</keyword>
<dbReference type="KEGG" id="hbs:IPV69_12485"/>
<dbReference type="RefSeq" id="WP_206295448.1">
    <property type="nucleotide sequence ID" value="NZ_CP063458.1"/>
</dbReference>